<accession>A0A0L0CEA9</accession>
<proteinExistence type="predicted"/>
<dbReference type="EMBL" id="JRES01000623">
    <property type="protein sequence ID" value="KNC29814.1"/>
    <property type="molecule type" value="Genomic_DNA"/>
</dbReference>
<protein>
    <submittedName>
        <fullName evidence="1">Uncharacterized protein</fullName>
    </submittedName>
</protein>
<evidence type="ECO:0000313" key="1">
    <source>
        <dbReference type="EMBL" id="KNC29814.1"/>
    </source>
</evidence>
<organism evidence="1 2">
    <name type="scientific">Lucilia cuprina</name>
    <name type="common">Green bottle fly</name>
    <name type="synonym">Australian sheep blowfly</name>
    <dbReference type="NCBI Taxonomy" id="7375"/>
    <lineage>
        <taxon>Eukaryota</taxon>
        <taxon>Metazoa</taxon>
        <taxon>Ecdysozoa</taxon>
        <taxon>Arthropoda</taxon>
        <taxon>Hexapoda</taxon>
        <taxon>Insecta</taxon>
        <taxon>Pterygota</taxon>
        <taxon>Neoptera</taxon>
        <taxon>Endopterygota</taxon>
        <taxon>Diptera</taxon>
        <taxon>Brachycera</taxon>
        <taxon>Muscomorpha</taxon>
        <taxon>Oestroidea</taxon>
        <taxon>Calliphoridae</taxon>
        <taxon>Luciliinae</taxon>
        <taxon>Lucilia</taxon>
    </lineage>
</organism>
<sequence>MVVLLEHTRCKAACMFLSVLVSKAEVASSSSTKAGAFNKVLAIAILCFSPPLKRRPRSPTLVS</sequence>
<dbReference type="Proteomes" id="UP000037069">
    <property type="component" value="Unassembled WGS sequence"/>
</dbReference>
<comment type="caution">
    <text evidence="1">The sequence shown here is derived from an EMBL/GenBank/DDBJ whole genome shotgun (WGS) entry which is preliminary data.</text>
</comment>
<gene>
    <name evidence="1" type="ORF">FF38_01515</name>
</gene>
<name>A0A0L0CEA9_LUCCU</name>
<evidence type="ECO:0000313" key="2">
    <source>
        <dbReference type="Proteomes" id="UP000037069"/>
    </source>
</evidence>
<keyword evidence="2" id="KW-1185">Reference proteome</keyword>
<reference evidence="1 2" key="1">
    <citation type="journal article" date="2015" name="Nat. Commun.">
        <title>Lucilia cuprina genome unlocks parasitic fly biology to underpin future interventions.</title>
        <authorList>
            <person name="Anstead C.A."/>
            <person name="Korhonen P.K."/>
            <person name="Young N.D."/>
            <person name="Hall R.S."/>
            <person name="Jex A.R."/>
            <person name="Murali S.C."/>
            <person name="Hughes D.S."/>
            <person name="Lee S.F."/>
            <person name="Perry T."/>
            <person name="Stroehlein A.J."/>
            <person name="Ansell B.R."/>
            <person name="Breugelmans B."/>
            <person name="Hofmann A."/>
            <person name="Qu J."/>
            <person name="Dugan S."/>
            <person name="Lee S.L."/>
            <person name="Chao H."/>
            <person name="Dinh H."/>
            <person name="Han Y."/>
            <person name="Doddapaneni H.V."/>
            <person name="Worley K.C."/>
            <person name="Muzny D.M."/>
            <person name="Ioannidis P."/>
            <person name="Waterhouse R.M."/>
            <person name="Zdobnov E.M."/>
            <person name="James P.J."/>
            <person name="Bagnall N.H."/>
            <person name="Kotze A.C."/>
            <person name="Gibbs R.A."/>
            <person name="Richards S."/>
            <person name="Batterham P."/>
            <person name="Gasser R.B."/>
        </authorList>
    </citation>
    <scope>NUCLEOTIDE SEQUENCE [LARGE SCALE GENOMIC DNA]</scope>
    <source>
        <strain evidence="1 2">LS</strain>
        <tissue evidence="1">Full body</tissue>
    </source>
</reference>
<dbReference type="AlphaFoldDB" id="A0A0L0CEA9"/>